<dbReference type="AlphaFoldDB" id="A0A7Y7IFL1"/>
<evidence type="ECO:0000313" key="2">
    <source>
        <dbReference type="Proteomes" id="UP000543556"/>
    </source>
</evidence>
<dbReference type="GO" id="GO:0016301">
    <property type="term" value="F:kinase activity"/>
    <property type="evidence" value="ECO:0007669"/>
    <property type="project" value="UniProtKB-KW"/>
</dbReference>
<dbReference type="Proteomes" id="UP000543556">
    <property type="component" value="Unassembled WGS sequence"/>
</dbReference>
<dbReference type="SUPFAM" id="SSF52540">
    <property type="entry name" value="P-loop containing nucleoside triphosphate hydrolases"/>
    <property type="match status" value="1"/>
</dbReference>
<keyword evidence="1" id="KW-0808">Transferase</keyword>
<dbReference type="InterPro" id="IPR027417">
    <property type="entry name" value="P-loop_NTPase"/>
</dbReference>
<protein>
    <submittedName>
        <fullName evidence="1">Uridine kinase</fullName>
    </submittedName>
</protein>
<comment type="caution">
    <text evidence="1">The sequence shown here is derived from an EMBL/GenBank/DDBJ whole genome shotgun (WGS) entry which is preliminary data.</text>
</comment>
<reference evidence="1 2" key="1">
    <citation type="submission" date="2020-02" db="EMBL/GenBank/DDBJ databases">
        <title>Genome sequence of strain AETb3-4.</title>
        <authorList>
            <person name="Gao J."/>
            <person name="Zhang X."/>
        </authorList>
    </citation>
    <scope>NUCLEOTIDE SEQUENCE [LARGE SCALE GENOMIC DNA]</scope>
    <source>
        <strain evidence="1 2">AETb3-4</strain>
    </source>
</reference>
<proteinExistence type="predicted"/>
<dbReference type="RefSeq" id="WP_176633802.1">
    <property type="nucleotide sequence ID" value="NZ_JAAMFM010000003.1"/>
</dbReference>
<name>A0A7Y7IFL1_9MICC</name>
<keyword evidence="2" id="KW-1185">Reference proteome</keyword>
<evidence type="ECO:0000313" key="1">
    <source>
        <dbReference type="EMBL" id="NVM94080.1"/>
    </source>
</evidence>
<sequence>MALGIRDQLVNALAAETPACASGYMLVAVDGVDGSGKTTFATAYAAALKKLGRRVVLIHADDFLNLRAVRHRRGRHSPEGFWLDSYDYPSLARHVLAPFGLQGDGVYRAAATDHGRDVRLDAPLVHAAPGTVCIVEGMFLHRRELARRWDYSVFLDVPFTETARRMALRDGTPENPDDPGMRRYVGGQRLYFADASPWMHATRVVDNADPQAPRIVQAHASPGPGGRV</sequence>
<keyword evidence="1" id="KW-0418">Kinase</keyword>
<accession>A0A7Y7IFL1</accession>
<organism evidence="1 2">
    <name type="scientific">Arthrobacter wenxiniae</name>
    <dbReference type="NCBI Taxonomy" id="2713570"/>
    <lineage>
        <taxon>Bacteria</taxon>
        <taxon>Bacillati</taxon>
        <taxon>Actinomycetota</taxon>
        <taxon>Actinomycetes</taxon>
        <taxon>Micrococcales</taxon>
        <taxon>Micrococcaceae</taxon>
        <taxon>Arthrobacter</taxon>
    </lineage>
</organism>
<dbReference type="EMBL" id="JAAMFM010000003">
    <property type="protein sequence ID" value="NVM94080.1"/>
    <property type="molecule type" value="Genomic_DNA"/>
</dbReference>
<dbReference type="Gene3D" id="3.40.50.300">
    <property type="entry name" value="P-loop containing nucleotide triphosphate hydrolases"/>
    <property type="match status" value="1"/>
</dbReference>
<gene>
    <name evidence="1" type="ORF">G6034_03985</name>
</gene>